<dbReference type="EnsemblPlants" id="ONIVA10G00220.1">
    <property type="protein sequence ID" value="ONIVA10G00220.1"/>
    <property type="gene ID" value="ONIVA10G00220"/>
</dbReference>
<organism evidence="2">
    <name type="scientific">Oryza nivara</name>
    <name type="common">Indian wild rice</name>
    <name type="synonym">Oryza sativa f. spontanea</name>
    <dbReference type="NCBI Taxonomy" id="4536"/>
    <lineage>
        <taxon>Eukaryota</taxon>
        <taxon>Viridiplantae</taxon>
        <taxon>Streptophyta</taxon>
        <taxon>Embryophyta</taxon>
        <taxon>Tracheophyta</taxon>
        <taxon>Spermatophyta</taxon>
        <taxon>Magnoliopsida</taxon>
        <taxon>Liliopsida</taxon>
        <taxon>Poales</taxon>
        <taxon>Poaceae</taxon>
        <taxon>BOP clade</taxon>
        <taxon>Oryzoideae</taxon>
        <taxon>Oryzeae</taxon>
        <taxon>Oryzinae</taxon>
        <taxon>Oryza</taxon>
    </lineage>
</organism>
<evidence type="ECO:0000313" key="3">
    <source>
        <dbReference type="Proteomes" id="UP000006591"/>
    </source>
</evidence>
<dbReference type="Proteomes" id="UP000006591">
    <property type="component" value="Chromosome 10"/>
</dbReference>
<reference evidence="2" key="2">
    <citation type="submission" date="2018-04" db="EMBL/GenBank/DDBJ databases">
        <title>OnivRS2 (Oryza nivara Reference Sequence Version 2).</title>
        <authorList>
            <person name="Zhang J."/>
            <person name="Kudrna D."/>
            <person name="Lee S."/>
            <person name="Talag J."/>
            <person name="Rajasekar S."/>
            <person name="Welchert J."/>
            <person name="Hsing Y.-I."/>
            <person name="Wing R.A."/>
        </authorList>
    </citation>
    <scope>NUCLEOTIDE SEQUENCE [LARGE SCALE GENOMIC DNA]</scope>
</reference>
<keyword evidence="3" id="KW-1185">Reference proteome</keyword>
<dbReference type="AlphaFoldDB" id="A0A0E0INT7"/>
<protein>
    <submittedName>
        <fullName evidence="2">Uncharacterized protein</fullName>
    </submittedName>
</protein>
<evidence type="ECO:0000256" key="1">
    <source>
        <dbReference type="SAM" id="MobiDB-lite"/>
    </source>
</evidence>
<sequence length="132" mass="14916">MASGSSTLVRKASLPSFVQPIHVPPPRTSLPPRIFFEPSPHHPTALVGLHQFVRAKSAHSIHQEQHRQSATWMIKQRRRPEGKGDQAEEEPTESLTRLHYCLQAGTAARQHLKTGIADPYLNFWMKTRALLV</sequence>
<accession>A0A0E0INT7</accession>
<dbReference type="HOGENOM" id="CLU_136441_0_0_1"/>
<reference evidence="2" key="1">
    <citation type="submission" date="2015-04" db="UniProtKB">
        <authorList>
            <consortium name="EnsemblPlants"/>
        </authorList>
    </citation>
    <scope>IDENTIFICATION</scope>
    <source>
        <strain evidence="2">SL10</strain>
    </source>
</reference>
<feature type="region of interest" description="Disordered" evidence="1">
    <location>
        <begin position="57"/>
        <end position="94"/>
    </location>
</feature>
<name>A0A0E0INT7_ORYNI</name>
<proteinExistence type="predicted"/>
<evidence type="ECO:0000313" key="2">
    <source>
        <dbReference type="EnsemblPlants" id="ONIVA10G00220.1"/>
    </source>
</evidence>
<dbReference type="Gramene" id="ONIVA10G00220.1">
    <property type="protein sequence ID" value="ONIVA10G00220.1"/>
    <property type="gene ID" value="ONIVA10G00220"/>
</dbReference>